<keyword evidence="2" id="KW-1185">Reference proteome</keyword>
<evidence type="ECO:0000313" key="2">
    <source>
        <dbReference type="Proteomes" id="UP000826550"/>
    </source>
</evidence>
<evidence type="ECO:0008006" key="3">
    <source>
        <dbReference type="Google" id="ProtNLM"/>
    </source>
</evidence>
<name>A0ABX8WE95_9LACO</name>
<organism evidence="1 2">
    <name type="scientific">Lactobacillus panisapium</name>
    <dbReference type="NCBI Taxonomy" id="2012495"/>
    <lineage>
        <taxon>Bacteria</taxon>
        <taxon>Bacillati</taxon>
        <taxon>Bacillota</taxon>
        <taxon>Bacilli</taxon>
        <taxon>Lactobacillales</taxon>
        <taxon>Lactobacillaceae</taxon>
        <taxon>Lactobacillus</taxon>
    </lineage>
</organism>
<gene>
    <name evidence="1" type="ORF">GYM71_08470</name>
</gene>
<accession>A0ABX8WE95</accession>
<protein>
    <recommendedName>
        <fullName evidence="3">Type II toxin-antitoxin system RelE/ParE family toxin</fullName>
    </recommendedName>
</protein>
<dbReference type="Proteomes" id="UP000826550">
    <property type="component" value="Chromosome"/>
</dbReference>
<sequence length="35" mass="4250">MITHGFKKKSQKMPKKELDKALLRRKLYEQKYGVK</sequence>
<evidence type="ECO:0000313" key="1">
    <source>
        <dbReference type="EMBL" id="QYN53446.1"/>
    </source>
</evidence>
<dbReference type="Pfam" id="PF05973">
    <property type="entry name" value="Gp49"/>
    <property type="match status" value="1"/>
</dbReference>
<dbReference type="InterPro" id="IPR009241">
    <property type="entry name" value="HigB-like"/>
</dbReference>
<dbReference type="RefSeq" id="WP_220220137.1">
    <property type="nucleotide sequence ID" value="NZ_CP048268.1"/>
</dbReference>
<dbReference type="EMBL" id="CP048268">
    <property type="protein sequence ID" value="QYN53446.1"/>
    <property type="molecule type" value="Genomic_DNA"/>
</dbReference>
<reference evidence="1 2" key="1">
    <citation type="submission" date="2020-01" db="EMBL/GenBank/DDBJ databases">
        <title>Vast differences in strain-level diversity in the gut microbiota of two closely related honey bee species.</title>
        <authorList>
            <person name="Ellegaard K.M."/>
            <person name="Suenami S."/>
            <person name="Miyazaki R."/>
            <person name="Engel P."/>
        </authorList>
    </citation>
    <scope>NUCLEOTIDE SEQUENCE [LARGE SCALE GENOMIC DNA]</scope>
    <source>
        <strain evidence="1 2">ESL0416</strain>
    </source>
</reference>
<proteinExistence type="predicted"/>